<name>A0ABP7B0M8_9MICO</name>
<protein>
    <submittedName>
        <fullName evidence="1">Uncharacterized protein</fullName>
    </submittedName>
</protein>
<dbReference type="Proteomes" id="UP001410795">
    <property type="component" value="Unassembled WGS sequence"/>
</dbReference>
<evidence type="ECO:0000313" key="2">
    <source>
        <dbReference type="Proteomes" id="UP001410795"/>
    </source>
</evidence>
<comment type="caution">
    <text evidence="1">The sequence shown here is derived from an EMBL/GenBank/DDBJ whole genome shotgun (WGS) entry which is preliminary data.</text>
</comment>
<evidence type="ECO:0000313" key="1">
    <source>
        <dbReference type="EMBL" id="GAA3645452.1"/>
    </source>
</evidence>
<gene>
    <name evidence="1" type="ORF">GCM10022202_00840</name>
</gene>
<proteinExistence type="predicted"/>
<accession>A0ABP7B0M8</accession>
<keyword evidence="2" id="KW-1185">Reference proteome</keyword>
<dbReference type="EMBL" id="BAAAYV010000002">
    <property type="protein sequence ID" value="GAA3645452.1"/>
    <property type="molecule type" value="Genomic_DNA"/>
</dbReference>
<sequence length="109" mass="11289">MQVNSSPGNPLDLLLRGRNQAIDALGAALTEAKEVDERITDACAQGATADELAATLGVTASVARELAAGTTTFSSFLLNSAIADSLPDRSARARRTAAFRAADRSDPTQ</sequence>
<organism evidence="1 2">
    <name type="scientific">Microbacterium marinilacus</name>
    <dbReference type="NCBI Taxonomy" id="415209"/>
    <lineage>
        <taxon>Bacteria</taxon>
        <taxon>Bacillati</taxon>
        <taxon>Actinomycetota</taxon>
        <taxon>Actinomycetes</taxon>
        <taxon>Micrococcales</taxon>
        <taxon>Microbacteriaceae</taxon>
        <taxon>Microbacterium</taxon>
    </lineage>
</organism>
<reference evidence="2" key="1">
    <citation type="journal article" date="2019" name="Int. J. Syst. Evol. Microbiol.">
        <title>The Global Catalogue of Microorganisms (GCM) 10K type strain sequencing project: providing services to taxonomists for standard genome sequencing and annotation.</title>
        <authorList>
            <consortium name="The Broad Institute Genomics Platform"/>
            <consortium name="The Broad Institute Genome Sequencing Center for Infectious Disease"/>
            <person name="Wu L."/>
            <person name="Ma J."/>
        </authorList>
    </citation>
    <scope>NUCLEOTIDE SEQUENCE [LARGE SCALE GENOMIC DNA]</scope>
    <source>
        <strain evidence="2">JCM 16546</strain>
    </source>
</reference>